<feature type="transmembrane region" description="Helical" evidence="6">
    <location>
        <begin position="271"/>
        <end position="294"/>
    </location>
</feature>
<keyword evidence="10" id="KW-1185">Reference proteome</keyword>
<accession>A0A834ZVL9</accession>
<evidence type="ECO:0000256" key="2">
    <source>
        <dbReference type="ARBA" id="ARBA00022614"/>
    </source>
</evidence>
<evidence type="ECO:0000256" key="3">
    <source>
        <dbReference type="ARBA" id="ARBA00022729"/>
    </source>
</evidence>
<keyword evidence="6" id="KW-0812">Transmembrane</keyword>
<name>A0A834ZVL9_9POAL</name>
<protein>
    <recommendedName>
        <fullName evidence="8">Leucine-rich repeat-containing N-terminal plant-type domain-containing protein</fullName>
    </recommendedName>
</protein>
<keyword evidence="2" id="KW-0433">Leucine-rich repeat</keyword>
<evidence type="ECO:0000256" key="4">
    <source>
        <dbReference type="ARBA" id="ARBA00022737"/>
    </source>
</evidence>
<dbReference type="InterPro" id="IPR032675">
    <property type="entry name" value="LRR_dom_sf"/>
</dbReference>
<dbReference type="OrthoDB" id="651475at2759"/>
<dbReference type="Pfam" id="PF00560">
    <property type="entry name" value="LRR_1"/>
    <property type="match status" value="1"/>
</dbReference>
<gene>
    <name evidence="9" type="ORF">HU200_067138</name>
</gene>
<evidence type="ECO:0000313" key="9">
    <source>
        <dbReference type="EMBL" id="KAF8642756.1"/>
    </source>
</evidence>
<feature type="chain" id="PRO_5032407503" description="Leucine-rich repeat-containing N-terminal plant-type domain-containing protein" evidence="7">
    <location>
        <begin position="21"/>
        <end position="316"/>
    </location>
</feature>
<dbReference type="PANTHER" id="PTHR48007">
    <property type="entry name" value="LEUCINE-RICH REPEAT RECEPTOR-LIKE PROTEIN KINASE PXC1"/>
    <property type="match status" value="1"/>
</dbReference>
<organism evidence="9 10">
    <name type="scientific">Digitaria exilis</name>
    <dbReference type="NCBI Taxonomy" id="1010633"/>
    <lineage>
        <taxon>Eukaryota</taxon>
        <taxon>Viridiplantae</taxon>
        <taxon>Streptophyta</taxon>
        <taxon>Embryophyta</taxon>
        <taxon>Tracheophyta</taxon>
        <taxon>Spermatophyta</taxon>
        <taxon>Magnoliopsida</taxon>
        <taxon>Liliopsida</taxon>
        <taxon>Poales</taxon>
        <taxon>Poaceae</taxon>
        <taxon>PACMAD clade</taxon>
        <taxon>Panicoideae</taxon>
        <taxon>Panicodae</taxon>
        <taxon>Paniceae</taxon>
        <taxon>Anthephorinae</taxon>
        <taxon>Digitaria</taxon>
    </lineage>
</organism>
<feature type="domain" description="Leucine-rich repeat-containing N-terminal plant-type" evidence="8">
    <location>
        <begin position="22"/>
        <end position="65"/>
    </location>
</feature>
<dbReference type="GO" id="GO:0016020">
    <property type="term" value="C:membrane"/>
    <property type="evidence" value="ECO:0007669"/>
    <property type="project" value="UniProtKB-SubCell"/>
</dbReference>
<reference evidence="9" key="1">
    <citation type="submission" date="2020-07" db="EMBL/GenBank/DDBJ databases">
        <title>Genome sequence and genetic diversity analysis of an under-domesticated orphan crop, white fonio (Digitaria exilis).</title>
        <authorList>
            <person name="Bennetzen J.L."/>
            <person name="Chen S."/>
            <person name="Ma X."/>
            <person name="Wang X."/>
            <person name="Yssel A.E.J."/>
            <person name="Chaluvadi S.R."/>
            <person name="Johnson M."/>
            <person name="Gangashetty P."/>
            <person name="Hamidou F."/>
            <person name="Sanogo M.D."/>
            <person name="Zwaenepoel A."/>
            <person name="Wallace J."/>
            <person name="Van De Peer Y."/>
            <person name="Van Deynze A."/>
        </authorList>
    </citation>
    <scope>NUCLEOTIDE SEQUENCE</scope>
    <source>
        <tissue evidence="9">Leaves</tissue>
    </source>
</reference>
<dbReference type="AlphaFoldDB" id="A0A834ZVL9"/>
<evidence type="ECO:0000256" key="7">
    <source>
        <dbReference type="SAM" id="SignalP"/>
    </source>
</evidence>
<dbReference type="SUPFAM" id="SSF52058">
    <property type="entry name" value="L domain-like"/>
    <property type="match status" value="1"/>
</dbReference>
<dbReference type="FunFam" id="3.80.10.10:FF:000400">
    <property type="entry name" value="Nuclear pore complex protein NUP107"/>
    <property type="match status" value="1"/>
</dbReference>
<keyword evidence="5 6" id="KW-0472">Membrane</keyword>
<dbReference type="InterPro" id="IPR046959">
    <property type="entry name" value="PRK1-6/SRF4-like"/>
</dbReference>
<dbReference type="InterPro" id="IPR001611">
    <property type="entry name" value="Leu-rich_rpt"/>
</dbReference>
<evidence type="ECO:0000256" key="5">
    <source>
        <dbReference type="ARBA" id="ARBA00023136"/>
    </source>
</evidence>
<keyword evidence="6" id="KW-1133">Transmembrane helix</keyword>
<feature type="signal peptide" evidence="7">
    <location>
        <begin position="1"/>
        <end position="20"/>
    </location>
</feature>
<evidence type="ECO:0000256" key="6">
    <source>
        <dbReference type="SAM" id="Phobius"/>
    </source>
</evidence>
<keyword evidence="4" id="KW-0677">Repeat</keyword>
<dbReference type="Gene3D" id="3.80.10.10">
    <property type="entry name" value="Ribonuclease Inhibitor"/>
    <property type="match status" value="1"/>
</dbReference>
<keyword evidence="3 7" id="KW-0732">Signal</keyword>
<dbReference type="PANTHER" id="PTHR48007:SF86">
    <property type="entry name" value="(WILD MALAYSIAN BANANA) HYPOTHETICAL PROTEIN"/>
    <property type="match status" value="1"/>
</dbReference>
<comment type="caution">
    <text evidence="9">The sequence shown here is derived from an EMBL/GenBank/DDBJ whole genome shotgun (WGS) entry which is preliminary data.</text>
</comment>
<comment type="subcellular location">
    <subcellularLocation>
        <location evidence="1">Membrane</location>
    </subcellularLocation>
</comment>
<dbReference type="EMBL" id="JACEFO010003286">
    <property type="protein sequence ID" value="KAF8642756.1"/>
    <property type="molecule type" value="Genomic_DNA"/>
</dbReference>
<sequence length="316" mass="34408">MMNLVIVWLLLVSSSSSCSGTPSDIQCLRGLKESLSDPNHALSSWKLSENTTDGYICEFAGVDCWRPSESKVLSLHLGNMGLRGPFPRALQFCTSMTALDLSGNNISGPVPADINLQLSYTTSLDLSNNSFSGEIPSGIGNMTYLSALNLEHNRFTGRIPELNLPRLTSFSVADNSLSGPIPASLGRFPAEDFAGNAGLCGSPPLDRKCKKHFHARIRVRPVRMHIRLPRVNDASSIGRLRRGVRGGVLLPALKFPAFVLHRWMSVPEESIIGAAVGFVVGFVAAFNLAHVFVFSKKLRPGFFDCIDHRKPNVNFG</sequence>
<dbReference type="Pfam" id="PF08263">
    <property type="entry name" value="LRRNT_2"/>
    <property type="match status" value="1"/>
</dbReference>
<dbReference type="InterPro" id="IPR013210">
    <property type="entry name" value="LRR_N_plant-typ"/>
</dbReference>
<evidence type="ECO:0000313" key="10">
    <source>
        <dbReference type="Proteomes" id="UP000636709"/>
    </source>
</evidence>
<proteinExistence type="predicted"/>
<dbReference type="Pfam" id="PF13516">
    <property type="entry name" value="LRR_6"/>
    <property type="match status" value="1"/>
</dbReference>
<evidence type="ECO:0000256" key="1">
    <source>
        <dbReference type="ARBA" id="ARBA00004370"/>
    </source>
</evidence>
<evidence type="ECO:0000259" key="8">
    <source>
        <dbReference type="Pfam" id="PF08263"/>
    </source>
</evidence>
<dbReference type="Proteomes" id="UP000636709">
    <property type="component" value="Unassembled WGS sequence"/>
</dbReference>